<name>A0A813FZQ5_POLGL</name>
<keyword evidence="1" id="KW-0732">Signal</keyword>
<reference evidence="2" key="1">
    <citation type="submission" date="2021-02" db="EMBL/GenBank/DDBJ databases">
        <authorList>
            <person name="Dougan E. K."/>
            <person name="Rhodes N."/>
            <person name="Thang M."/>
            <person name="Chan C."/>
        </authorList>
    </citation>
    <scope>NUCLEOTIDE SEQUENCE</scope>
</reference>
<dbReference type="AlphaFoldDB" id="A0A813FZQ5"/>
<feature type="chain" id="PRO_5032828408" evidence="1">
    <location>
        <begin position="24"/>
        <end position="112"/>
    </location>
</feature>
<dbReference type="EMBL" id="CAJNNV010026391">
    <property type="protein sequence ID" value="CAE8618066.1"/>
    <property type="molecule type" value="Genomic_DNA"/>
</dbReference>
<keyword evidence="3" id="KW-1185">Reference proteome</keyword>
<evidence type="ECO:0000313" key="2">
    <source>
        <dbReference type="EMBL" id="CAE8618066.1"/>
    </source>
</evidence>
<dbReference type="Proteomes" id="UP000654075">
    <property type="component" value="Unassembled WGS sequence"/>
</dbReference>
<evidence type="ECO:0000256" key="1">
    <source>
        <dbReference type="SAM" id="SignalP"/>
    </source>
</evidence>
<accession>A0A813FZQ5</accession>
<protein>
    <submittedName>
        <fullName evidence="2">Uncharacterized protein</fullName>
    </submittedName>
</protein>
<evidence type="ECO:0000313" key="3">
    <source>
        <dbReference type="Proteomes" id="UP000654075"/>
    </source>
</evidence>
<comment type="caution">
    <text evidence="2">The sequence shown here is derived from an EMBL/GenBank/DDBJ whole genome shotgun (WGS) entry which is preliminary data.</text>
</comment>
<proteinExistence type="predicted"/>
<organism evidence="2 3">
    <name type="scientific">Polarella glacialis</name>
    <name type="common">Dinoflagellate</name>
    <dbReference type="NCBI Taxonomy" id="89957"/>
    <lineage>
        <taxon>Eukaryota</taxon>
        <taxon>Sar</taxon>
        <taxon>Alveolata</taxon>
        <taxon>Dinophyceae</taxon>
        <taxon>Suessiales</taxon>
        <taxon>Suessiaceae</taxon>
        <taxon>Polarella</taxon>
    </lineage>
</organism>
<feature type="signal peptide" evidence="1">
    <location>
        <begin position="1"/>
        <end position="23"/>
    </location>
</feature>
<gene>
    <name evidence="2" type="ORF">PGLA1383_LOCUS35720</name>
</gene>
<sequence>MAFSVRRAGLGILFASPVQTIFAVSSTNTSTTQCPAATWPFRNGSYCCRCPLDEEGLRIAYGSQTCYGNDLFACPPGEAKIGQCQDLPVQASSVSSFRGLLPMLLPTVALVM</sequence>